<feature type="non-terminal residue" evidence="2">
    <location>
        <position position="1"/>
    </location>
</feature>
<dbReference type="Gene3D" id="3.30.420.10">
    <property type="entry name" value="Ribonuclease H-like superfamily/Ribonuclease H"/>
    <property type="match status" value="1"/>
</dbReference>
<protein>
    <submittedName>
        <fullName evidence="2">Retrovirus-related Pol polyprotein from transposon TNT 1-94</fullName>
    </submittedName>
</protein>
<evidence type="ECO:0000313" key="2">
    <source>
        <dbReference type="EMBL" id="GEZ55867.1"/>
    </source>
</evidence>
<dbReference type="EMBL" id="BKCJ010293682">
    <property type="protein sequence ID" value="GEZ55867.1"/>
    <property type="molecule type" value="Genomic_DNA"/>
</dbReference>
<dbReference type="GO" id="GO:0003676">
    <property type="term" value="F:nucleic acid binding"/>
    <property type="evidence" value="ECO:0007669"/>
    <property type="project" value="InterPro"/>
</dbReference>
<sequence length="124" mass="14597">EVLIDFLRLVQRGLQAQVRVVRTDKGTKFMNQTLHAYFTAEGIQHQTSVDKAQKKPKLAQETRPNRPPYSKEYKYTSPHLERHDYSKSKKNRVSMVLRVVLKKMKCCELLHGKNEYTLMAEMEM</sequence>
<organism evidence="2">
    <name type="scientific">Tanacetum cinerariifolium</name>
    <name type="common">Dalmatian daisy</name>
    <name type="synonym">Chrysanthemum cinerariifolium</name>
    <dbReference type="NCBI Taxonomy" id="118510"/>
    <lineage>
        <taxon>Eukaryota</taxon>
        <taxon>Viridiplantae</taxon>
        <taxon>Streptophyta</taxon>
        <taxon>Embryophyta</taxon>
        <taxon>Tracheophyta</taxon>
        <taxon>Spermatophyta</taxon>
        <taxon>Magnoliopsida</taxon>
        <taxon>eudicotyledons</taxon>
        <taxon>Gunneridae</taxon>
        <taxon>Pentapetalae</taxon>
        <taxon>asterids</taxon>
        <taxon>campanulids</taxon>
        <taxon>Asterales</taxon>
        <taxon>Asteraceae</taxon>
        <taxon>Asteroideae</taxon>
        <taxon>Anthemideae</taxon>
        <taxon>Anthemidinae</taxon>
        <taxon>Tanacetum</taxon>
    </lineage>
</organism>
<accession>A0A699IJR2</accession>
<feature type="region of interest" description="Disordered" evidence="1">
    <location>
        <begin position="46"/>
        <end position="87"/>
    </location>
</feature>
<evidence type="ECO:0000256" key="1">
    <source>
        <dbReference type="SAM" id="MobiDB-lite"/>
    </source>
</evidence>
<comment type="caution">
    <text evidence="2">The sequence shown here is derived from an EMBL/GenBank/DDBJ whole genome shotgun (WGS) entry which is preliminary data.</text>
</comment>
<name>A0A699IJR2_TANCI</name>
<reference evidence="2" key="1">
    <citation type="journal article" date="2019" name="Sci. Rep.">
        <title>Draft genome of Tanacetum cinerariifolium, the natural source of mosquito coil.</title>
        <authorList>
            <person name="Yamashiro T."/>
            <person name="Shiraishi A."/>
            <person name="Satake H."/>
            <person name="Nakayama K."/>
        </authorList>
    </citation>
    <scope>NUCLEOTIDE SEQUENCE</scope>
</reference>
<gene>
    <name evidence="2" type="ORF">Tci_527840</name>
</gene>
<proteinExistence type="predicted"/>
<dbReference type="InterPro" id="IPR036397">
    <property type="entry name" value="RNaseH_sf"/>
</dbReference>
<dbReference type="AlphaFoldDB" id="A0A699IJR2"/>
<feature type="compositionally biased region" description="Basic and acidic residues" evidence="1">
    <location>
        <begin position="58"/>
        <end position="87"/>
    </location>
</feature>